<dbReference type="EMBL" id="BKCJ010001876">
    <property type="protein sequence ID" value="GEU44664.1"/>
    <property type="molecule type" value="Genomic_DNA"/>
</dbReference>
<feature type="region of interest" description="Disordered" evidence="2">
    <location>
        <begin position="45"/>
        <end position="83"/>
    </location>
</feature>
<organism evidence="3">
    <name type="scientific">Tanacetum cinerariifolium</name>
    <name type="common">Dalmatian daisy</name>
    <name type="synonym">Chrysanthemum cinerariifolium</name>
    <dbReference type="NCBI Taxonomy" id="118510"/>
    <lineage>
        <taxon>Eukaryota</taxon>
        <taxon>Viridiplantae</taxon>
        <taxon>Streptophyta</taxon>
        <taxon>Embryophyta</taxon>
        <taxon>Tracheophyta</taxon>
        <taxon>Spermatophyta</taxon>
        <taxon>Magnoliopsida</taxon>
        <taxon>eudicotyledons</taxon>
        <taxon>Gunneridae</taxon>
        <taxon>Pentapetalae</taxon>
        <taxon>asterids</taxon>
        <taxon>campanulids</taxon>
        <taxon>Asterales</taxon>
        <taxon>Asteraceae</taxon>
        <taxon>Asteroideae</taxon>
        <taxon>Anthemideae</taxon>
        <taxon>Anthemidinae</taxon>
        <taxon>Tanacetum</taxon>
    </lineage>
</organism>
<comment type="caution">
    <text evidence="3">The sequence shown here is derived from an EMBL/GenBank/DDBJ whole genome shotgun (WGS) entry which is preliminary data.</text>
</comment>
<name>A0A6L2K9U2_TANCI</name>
<feature type="compositionally biased region" description="Polar residues" evidence="2">
    <location>
        <begin position="45"/>
        <end position="75"/>
    </location>
</feature>
<feature type="coiled-coil region" evidence="1">
    <location>
        <begin position="123"/>
        <end position="164"/>
    </location>
</feature>
<protein>
    <submittedName>
        <fullName evidence="3">Uncharacterized protein</fullName>
    </submittedName>
</protein>
<gene>
    <name evidence="3" type="ORF">Tci_016642</name>
</gene>
<evidence type="ECO:0000256" key="2">
    <source>
        <dbReference type="SAM" id="MobiDB-lite"/>
    </source>
</evidence>
<evidence type="ECO:0000256" key="1">
    <source>
        <dbReference type="SAM" id="Coils"/>
    </source>
</evidence>
<dbReference type="AlphaFoldDB" id="A0A6L2K9U2"/>
<accession>A0A6L2K9U2</accession>
<evidence type="ECO:0000313" key="3">
    <source>
        <dbReference type="EMBL" id="GEU44664.1"/>
    </source>
</evidence>
<proteinExistence type="predicted"/>
<reference evidence="3" key="1">
    <citation type="journal article" date="2019" name="Sci. Rep.">
        <title>Draft genome of Tanacetum cinerariifolium, the natural source of mosquito coil.</title>
        <authorList>
            <person name="Yamashiro T."/>
            <person name="Shiraishi A."/>
            <person name="Satake H."/>
            <person name="Nakayama K."/>
        </authorList>
    </citation>
    <scope>NUCLEOTIDE SEQUENCE</scope>
</reference>
<keyword evidence="1" id="KW-0175">Coiled coil</keyword>
<sequence>MFSAIPTGYWNNLSANLTLILPIENVADEAIYKKLNDKLVRAATTASSLEGQQDSGNIDKTQSKATPNEASSPGTTSGGGLRCQKAMGDTIAQTRFENVSKLSNDSLLVRGNTLQSNEDSLKLNELMELCTNLQTRVIDLKKTKTTQALEITSLKRRVKKLEKKQRSRTHKLKRLYKVGLTARVDSSKDDQSLGKNASKQERKIHDIDADEDITLVNDQDDADMFDVNNLHDINTDKQMVNVAQVSAAGKVNAASIAANLNAATKITTDEITLAQALMEIKTSKPKAKGIVLQEPKQILAKESAQKEHEANIALIEEWNDIHAKIDKRRKFFPAKAIKEKRNKPPTQAQQIKIMCTYLKNVEGKKLKDLKNKSFDSNQKMFDRAFNRVNTFVDFRTELVEGSSKRAREELTQGSSKKQKVDDNKEIAELKDLIKIIPNEEEVAIDAIPLAVKSLKIVH</sequence>